<evidence type="ECO:0000259" key="3">
    <source>
        <dbReference type="Pfam" id="PF12728"/>
    </source>
</evidence>
<dbReference type="RefSeq" id="WP_178091316.1">
    <property type="nucleotide sequence ID" value="NZ_CP046161.1"/>
</dbReference>
<feature type="domain" description="Helix-turn-helix" evidence="3">
    <location>
        <begin position="219"/>
        <end position="256"/>
    </location>
</feature>
<dbReference type="Pfam" id="PF12728">
    <property type="entry name" value="HTH_17"/>
    <property type="match status" value="1"/>
</dbReference>
<keyword evidence="1" id="KW-0472">Membrane</keyword>
<feature type="domain" description="Transposase IS66 central" evidence="2">
    <location>
        <begin position="65"/>
        <end position="218"/>
    </location>
</feature>
<gene>
    <name evidence="4" type="ORF">GKP14_03225</name>
</gene>
<dbReference type="InterPro" id="IPR041657">
    <property type="entry name" value="HTH_17"/>
</dbReference>
<evidence type="ECO:0000313" key="4">
    <source>
        <dbReference type="EMBL" id="QKO30109.1"/>
    </source>
</evidence>
<dbReference type="InterPro" id="IPR010093">
    <property type="entry name" value="SinI_DNA-bd"/>
</dbReference>
<accession>A0ABX6PV08</accession>
<dbReference type="EMBL" id="CP046161">
    <property type="protein sequence ID" value="QKO30109.1"/>
    <property type="molecule type" value="Genomic_DNA"/>
</dbReference>
<dbReference type="PANTHER" id="PTHR33678:SF1">
    <property type="entry name" value="BLL1576 PROTEIN"/>
    <property type="match status" value="1"/>
</dbReference>
<evidence type="ECO:0000313" key="5">
    <source>
        <dbReference type="Proteomes" id="UP000509623"/>
    </source>
</evidence>
<dbReference type="NCBIfam" id="TIGR01764">
    <property type="entry name" value="excise"/>
    <property type="match status" value="1"/>
</dbReference>
<evidence type="ECO:0000259" key="2">
    <source>
        <dbReference type="Pfam" id="PF03050"/>
    </source>
</evidence>
<proteinExistence type="predicted"/>
<keyword evidence="1" id="KW-0812">Transmembrane</keyword>
<dbReference type="PANTHER" id="PTHR33678">
    <property type="entry name" value="BLL1576 PROTEIN"/>
    <property type="match status" value="1"/>
</dbReference>
<dbReference type="InterPro" id="IPR004291">
    <property type="entry name" value="Transposase_IS66_central"/>
</dbReference>
<reference evidence="5" key="1">
    <citation type="submission" date="2019-11" db="EMBL/GenBank/DDBJ databases">
        <authorList>
            <person name="Ren C."/>
            <person name="Wang H."/>
            <person name="Xu Y."/>
        </authorList>
    </citation>
    <scope>NUCLEOTIDE SEQUENCE [LARGE SCALE GENOMIC DNA]</scope>
    <source>
        <strain evidence="5">JNU-WLY1368</strain>
    </source>
</reference>
<dbReference type="InterPro" id="IPR052344">
    <property type="entry name" value="Transposase-related"/>
</dbReference>
<protein>
    <submittedName>
        <fullName evidence="4">Transposase</fullName>
    </submittedName>
</protein>
<dbReference type="Pfam" id="PF03050">
    <property type="entry name" value="DDE_Tnp_IS66"/>
    <property type="match status" value="1"/>
</dbReference>
<name>A0ABX6PV08_9FIRM</name>
<organism evidence="4 5">
    <name type="scientific">Caproicibacterium lactatifermentans</name>
    <dbReference type="NCBI Taxonomy" id="2666138"/>
    <lineage>
        <taxon>Bacteria</taxon>
        <taxon>Bacillati</taxon>
        <taxon>Bacillota</taxon>
        <taxon>Clostridia</taxon>
        <taxon>Eubacteriales</taxon>
        <taxon>Oscillospiraceae</taxon>
        <taxon>Caproicibacterium</taxon>
    </lineage>
</organism>
<evidence type="ECO:0000256" key="1">
    <source>
        <dbReference type="SAM" id="Phobius"/>
    </source>
</evidence>
<sequence>MEYVVAGICIVAAMIICAVFIYRSRKKNEKAPSSAVKSITDDKSARLLTVENEPQEVAFRWRCFRLNQYQPDRKADNPISFLKGFRGYLHTDGYQAYGKLENVTLVGCWAHARRKFDKAVKALPKSQQKTSSAGIGLLYCSRLFEIENRIAELSPEERKKQRQSQAKPILDAILAWVKTRNAAPKSALGQALHYLVEQWPRLIHYLDDGRLEISNNLAGVGRESILQWINKRNMPAYKVGRLWKFKLSEVDEWIRSGGASEESNTEDNEQA</sequence>
<feature type="transmembrane region" description="Helical" evidence="1">
    <location>
        <begin position="5"/>
        <end position="22"/>
    </location>
</feature>
<keyword evidence="1" id="KW-1133">Transmembrane helix</keyword>
<keyword evidence="5" id="KW-1185">Reference proteome</keyword>
<dbReference type="Proteomes" id="UP000509623">
    <property type="component" value="Chromosome"/>
</dbReference>